<dbReference type="GO" id="GO:0022857">
    <property type="term" value="F:transmembrane transporter activity"/>
    <property type="evidence" value="ECO:0007669"/>
    <property type="project" value="InterPro"/>
</dbReference>
<dbReference type="PANTHER" id="PTHR24064">
    <property type="entry name" value="SOLUTE CARRIER FAMILY 22 MEMBER"/>
    <property type="match status" value="1"/>
</dbReference>
<protein>
    <recommendedName>
        <fullName evidence="7">Major facilitator superfamily (MFS) profile domain-containing protein</fullName>
    </recommendedName>
</protein>
<evidence type="ECO:0000256" key="5">
    <source>
        <dbReference type="SAM" id="MobiDB-lite"/>
    </source>
</evidence>
<dbReference type="EMBL" id="HBIJ01022056">
    <property type="protein sequence ID" value="CAE0373556.1"/>
    <property type="molecule type" value="Transcribed_RNA"/>
</dbReference>
<dbReference type="GO" id="GO:0016020">
    <property type="term" value="C:membrane"/>
    <property type="evidence" value="ECO:0007669"/>
    <property type="project" value="UniProtKB-SubCell"/>
</dbReference>
<dbReference type="InterPro" id="IPR005828">
    <property type="entry name" value="MFS_sugar_transport-like"/>
</dbReference>
<feature type="transmembrane region" description="Helical" evidence="6">
    <location>
        <begin position="403"/>
        <end position="427"/>
    </location>
</feature>
<evidence type="ECO:0000256" key="2">
    <source>
        <dbReference type="ARBA" id="ARBA00022692"/>
    </source>
</evidence>
<gene>
    <name evidence="8" type="ORF">ALAG00032_LOCUS14357</name>
</gene>
<feature type="transmembrane region" description="Helical" evidence="6">
    <location>
        <begin position="378"/>
        <end position="397"/>
    </location>
</feature>
<evidence type="ECO:0000313" key="8">
    <source>
        <dbReference type="EMBL" id="CAE0373556.1"/>
    </source>
</evidence>
<evidence type="ECO:0000256" key="6">
    <source>
        <dbReference type="SAM" id="Phobius"/>
    </source>
</evidence>
<keyword evidence="3 6" id="KW-1133">Transmembrane helix</keyword>
<feature type="transmembrane region" description="Helical" evidence="6">
    <location>
        <begin position="345"/>
        <end position="366"/>
    </location>
</feature>
<feature type="transmembrane region" description="Helical" evidence="6">
    <location>
        <begin position="137"/>
        <end position="157"/>
    </location>
</feature>
<feature type="transmembrane region" description="Helical" evidence="6">
    <location>
        <begin position="304"/>
        <end position="325"/>
    </location>
</feature>
<reference evidence="8" key="1">
    <citation type="submission" date="2021-01" db="EMBL/GenBank/DDBJ databases">
        <authorList>
            <person name="Corre E."/>
            <person name="Pelletier E."/>
            <person name="Niang G."/>
            <person name="Scheremetjew M."/>
            <person name="Finn R."/>
            <person name="Kale V."/>
            <person name="Holt S."/>
            <person name="Cochrane G."/>
            <person name="Meng A."/>
            <person name="Brown T."/>
            <person name="Cohen L."/>
        </authorList>
    </citation>
    <scope>NUCLEOTIDE SEQUENCE</scope>
    <source>
        <strain evidence="8">CCMP1510</strain>
    </source>
</reference>
<feature type="domain" description="Major facilitator superfamily (MFS) profile" evidence="7">
    <location>
        <begin position="41"/>
        <end position="494"/>
    </location>
</feature>
<feature type="transmembrane region" description="Helical" evidence="6">
    <location>
        <begin position="85"/>
        <end position="102"/>
    </location>
</feature>
<organism evidence="8">
    <name type="scientific">Aureoumbra lagunensis</name>
    <dbReference type="NCBI Taxonomy" id="44058"/>
    <lineage>
        <taxon>Eukaryota</taxon>
        <taxon>Sar</taxon>
        <taxon>Stramenopiles</taxon>
        <taxon>Ochrophyta</taxon>
        <taxon>Pelagophyceae</taxon>
        <taxon>Pelagomonadales</taxon>
        <taxon>Aureoumbra</taxon>
    </lineage>
</organism>
<sequence>MQMEETMRSEALLVAVDDNIEDEEVPSKELMNEKSKNNLFSRAGPMVGNFSVQYNFQAIAIALTIAERAPATSPQRSWVNEQSKSSVFVGCILGQCFMGYIGDVIGRQAAMSATLSLATLGALASALCPWGSPTSTYAIVIIARFIIGFGLGGVYPLSATQAAESSPYDDDNDTDKIDFNDSLNADHLGDHNDENFDRQEEACNKKRQAAARAADAFFWQAPGEMAPYLVAILLRAALQSQDQSLQWRLLLGIGGIPAAFVVYLEQSSSSKILNKPEEQFSHRKKETNKALRAELAKPDTLKKFLGTGGGWFLYDVAFYGFTLMGPSVVAECFQGDNHESIQDDAWQQLIALSTGIFAVKLTTFLIRHKNYELKALQIGGFYFMAIAYLIFGAVRTWTSLGSWYLYVLYCIINFCLTFGPNVTTFVIPSATYPRATRATFNGASSAAGKLGAVLGTELLPLVHSAYGLNAVIYLCAAISILGALLTQACICDNLLSSSANTNNITEHNCPSRSKATSTLLEATQHVL</sequence>
<comment type="subcellular location">
    <subcellularLocation>
        <location evidence="1">Membrane</location>
        <topology evidence="1">Multi-pass membrane protein</topology>
    </subcellularLocation>
</comment>
<proteinExistence type="predicted"/>
<dbReference type="Pfam" id="PF00083">
    <property type="entry name" value="Sugar_tr"/>
    <property type="match status" value="1"/>
</dbReference>
<keyword evidence="4 6" id="KW-0472">Membrane</keyword>
<feature type="transmembrane region" description="Helical" evidence="6">
    <location>
        <begin position="466"/>
        <end position="485"/>
    </location>
</feature>
<dbReference type="InterPro" id="IPR020846">
    <property type="entry name" value="MFS_dom"/>
</dbReference>
<dbReference type="AlphaFoldDB" id="A0A7S3NP80"/>
<dbReference type="PROSITE" id="PS50850">
    <property type="entry name" value="MFS"/>
    <property type="match status" value="1"/>
</dbReference>
<dbReference type="SUPFAM" id="SSF103473">
    <property type="entry name" value="MFS general substrate transporter"/>
    <property type="match status" value="2"/>
</dbReference>
<evidence type="ECO:0000256" key="1">
    <source>
        <dbReference type="ARBA" id="ARBA00004141"/>
    </source>
</evidence>
<accession>A0A7S3NP80</accession>
<dbReference type="Gene3D" id="1.20.1250.20">
    <property type="entry name" value="MFS general substrate transporter like domains"/>
    <property type="match status" value="1"/>
</dbReference>
<keyword evidence="2 6" id="KW-0812">Transmembrane</keyword>
<feature type="transmembrane region" description="Helical" evidence="6">
    <location>
        <begin position="245"/>
        <end position="264"/>
    </location>
</feature>
<evidence type="ECO:0000256" key="3">
    <source>
        <dbReference type="ARBA" id="ARBA00022989"/>
    </source>
</evidence>
<evidence type="ECO:0000259" key="7">
    <source>
        <dbReference type="PROSITE" id="PS50850"/>
    </source>
</evidence>
<evidence type="ECO:0000256" key="4">
    <source>
        <dbReference type="ARBA" id="ARBA00023136"/>
    </source>
</evidence>
<name>A0A7S3NP80_9STRA</name>
<dbReference type="InterPro" id="IPR036259">
    <property type="entry name" value="MFS_trans_sf"/>
</dbReference>
<feature type="region of interest" description="Disordered" evidence="5">
    <location>
        <begin position="164"/>
        <end position="194"/>
    </location>
</feature>
<feature type="transmembrane region" description="Helical" evidence="6">
    <location>
        <begin position="108"/>
        <end position="130"/>
    </location>
</feature>